<proteinExistence type="predicted"/>
<dbReference type="Pfam" id="PF01258">
    <property type="entry name" value="zf-dskA_traR"/>
    <property type="match status" value="1"/>
</dbReference>
<accession>A0AAP7ZIH3</accession>
<evidence type="ECO:0000256" key="4">
    <source>
        <dbReference type="PROSITE-ProRule" id="PRU00510"/>
    </source>
</evidence>
<dbReference type="AlphaFoldDB" id="A0AAP7ZIH3"/>
<dbReference type="PROSITE" id="PS51128">
    <property type="entry name" value="ZF_DKSA_2"/>
    <property type="match status" value="1"/>
</dbReference>
<keyword evidence="3" id="KW-0862">Zinc</keyword>
<dbReference type="PANTHER" id="PTHR33823">
    <property type="entry name" value="RNA POLYMERASE-BINDING TRANSCRIPTION FACTOR DKSA-RELATED"/>
    <property type="match status" value="1"/>
</dbReference>
<organism evidence="6 7">
    <name type="scientific">Ralstonia solanacearum K60</name>
    <dbReference type="NCBI Taxonomy" id="1091042"/>
    <lineage>
        <taxon>Bacteria</taxon>
        <taxon>Pseudomonadati</taxon>
        <taxon>Pseudomonadota</taxon>
        <taxon>Betaproteobacteria</taxon>
        <taxon>Burkholderiales</taxon>
        <taxon>Burkholderiaceae</taxon>
        <taxon>Ralstonia</taxon>
        <taxon>Ralstonia solanacearum species complex</taxon>
    </lineage>
</organism>
<keyword evidence="1" id="KW-0479">Metal-binding</keyword>
<protein>
    <submittedName>
        <fullName evidence="6">Conjugal transfer protein TraR</fullName>
    </submittedName>
</protein>
<keyword evidence="2" id="KW-0863">Zinc-finger</keyword>
<dbReference type="SUPFAM" id="SSF57716">
    <property type="entry name" value="Glucocorticoid receptor-like (DNA-binding domain)"/>
    <property type="match status" value="1"/>
</dbReference>
<evidence type="ECO:0000256" key="3">
    <source>
        <dbReference type="ARBA" id="ARBA00022833"/>
    </source>
</evidence>
<dbReference type="InterPro" id="IPR037187">
    <property type="entry name" value="DnaK_N"/>
</dbReference>
<dbReference type="Proteomes" id="UP000216164">
    <property type="component" value="Unassembled WGS sequence"/>
</dbReference>
<evidence type="ECO:0000313" key="7">
    <source>
        <dbReference type="Proteomes" id="UP000216164"/>
    </source>
</evidence>
<dbReference type="EMBL" id="NCTK01000002">
    <property type="protein sequence ID" value="OYQ09590.1"/>
    <property type="molecule type" value="Genomic_DNA"/>
</dbReference>
<feature type="zinc finger region" description="dksA C4-type" evidence="4">
    <location>
        <begin position="87"/>
        <end position="111"/>
    </location>
</feature>
<dbReference type="SUPFAM" id="SSF109635">
    <property type="entry name" value="DnaK suppressor protein DksA, alpha-hairpin domain"/>
    <property type="match status" value="1"/>
</dbReference>
<evidence type="ECO:0000256" key="2">
    <source>
        <dbReference type="ARBA" id="ARBA00022771"/>
    </source>
</evidence>
<name>A0AAP7ZIH3_RALSL</name>
<comment type="caution">
    <text evidence="6">The sequence shown here is derived from an EMBL/GenBank/DDBJ whole genome shotgun (WGS) entry which is preliminary data.</text>
</comment>
<evidence type="ECO:0000256" key="1">
    <source>
        <dbReference type="ARBA" id="ARBA00022723"/>
    </source>
</evidence>
<evidence type="ECO:0000313" key="6">
    <source>
        <dbReference type="EMBL" id="OYQ09590.1"/>
    </source>
</evidence>
<dbReference type="RefSeq" id="WP_094395237.1">
    <property type="nucleotide sequence ID" value="NZ_NCTK01000002.1"/>
</dbReference>
<reference evidence="6 7" key="1">
    <citation type="submission" date="2017-04" db="EMBL/GenBank/DDBJ databases">
        <title>Genome Announcement: Closed genomes of Ralstonia solanacearum strains K60, UW551, and UW700.</title>
        <authorList>
            <person name="Hayes M."/>
            <person name="Macintyre A.M."/>
            <person name="Allen C."/>
        </authorList>
    </citation>
    <scope>NUCLEOTIDE SEQUENCE [LARGE SCALE GENOMIC DNA]</scope>
    <source>
        <strain evidence="6 7">UW25</strain>
    </source>
</reference>
<evidence type="ECO:0000259" key="5">
    <source>
        <dbReference type="Pfam" id="PF01258"/>
    </source>
</evidence>
<dbReference type="Gene3D" id="1.20.120.910">
    <property type="entry name" value="DksA, coiled-coil domain"/>
    <property type="match status" value="1"/>
</dbReference>
<gene>
    <name evidence="6" type="ORF">B7R77_22195</name>
</gene>
<feature type="domain" description="Zinc finger DksA/TraR C4-type" evidence="5">
    <location>
        <begin position="82"/>
        <end position="117"/>
    </location>
</feature>
<dbReference type="InterPro" id="IPR000962">
    <property type="entry name" value="Znf_DskA_TraR"/>
</dbReference>
<sequence length="120" mass="13536">MPHLTEMQWTRLRALLDEQDARIRRQLENLGASNTDGPQEGPLDEADLADQEMAGQTSGIMLNHYREELAKVEAARERMAQGQYGVCMDCGKPIPFLRLQAQPVAKRCLACQASRERRLA</sequence>
<dbReference type="PANTHER" id="PTHR33823:SF4">
    <property type="entry name" value="GENERAL STRESS PROTEIN 16O"/>
    <property type="match status" value="1"/>
</dbReference>
<dbReference type="GO" id="GO:0008270">
    <property type="term" value="F:zinc ion binding"/>
    <property type="evidence" value="ECO:0007669"/>
    <property type="project" value="UniProtKB-KW"/>
</dbReference>